<dbReference type="PANTHER" id="PTHR45566">
    <property type="entry name" value="HTH-TYPE TRANSCRIPTIONAL REGULATOR YHJB-RELATED"/>
    <property type="match status" value="1"/>
</dbReference>
<protein>
    <submittedName>
        <fullName evidence="6">Two-component response regulator, possible glycerol metabolism activator</fullName>
    </submittedName>
</protein>
<dbReference type="GO" id="GO:0000160">
    <property type="term" value="P:phosphorelay signal transduction system"/>
    <property type="evidence" value="ECO:0007669"/>
    <property type="project" value="InterPro"/>
</dbReference>
<evidence type="ECO:0000256" key="3">
    <source>
        <dbReference type="PROSITE-ProRule" id="PRU00169"/>
    </source>
</evidence>
<dbReference type="CDD" id="cd06170">
    <property type="entry name" value="LuxR_C_like"/>
    <property type="match status" value="1"/>
</dbReference>
<dbReference type="Proteomes" id="UP000000321">
    <property type="component" value="Unassembled WGS sequence"/>
</dbReference>
<organism evidence="6 7">
    <name type="scientific">Aurantimonas manganoxydans (strain ATCC BAA-1229 / DSM 21871 / SI85-9A1)</name>
    <dbReference type="NCBI Taxonomy" id="287752"/>
    <lineage>
        <taxon>Bacteria</taxon>
        <taxon>Pseudomonadati</taxon>
        <taxon>Pseudomonadota</taxon>
        <taxon>Alphaproteobacteria</taxon>
        <taxon>Hyphomicrobiales</taxon>
        <taxon>Aurantimonadaceae</taxon>
        <taxon>Aurantimonas</taxon>
    </lineage>
</organism>
<dbReference type="PROSITE" id="PS50043">
    <property type="entry name" value="HTH_LUXR_2"/>
    <property type="match status" value="1"/>
</dbReference>
<proteinExistence type="predicted"/>
<dbReference type="SMART" id="SM00421">
    <property type="entry name" value="HTH_LUXR"/>
    <property type="match status" value="1"/>
</dbReference>
<keyword evidence="1 3" id="KW-0597">Phosphoprotein</keyword>
<feature type="modified residue" description="4-aspartylphosphate" evidence="3">
    <location>
        <position position="65"/>
    </location>
</feature>
<dbReference type="SUPFAM" id="SSF46894">
    <property type="entry name" value="C-terminal effector domain of the bipartite response regulators"/>
    <property type="match status" value="1"/>
</dbReference>
<dbReference type="Pfam" id="PF00072">
    <property type="entry name" value="Response_reg"/>
    <property type="match status" value="1"/>
</dbReference>
<dbReference type="Gene3D" id="3.40.50.2300">
    <property type="match status" value="1"/>
</dbReference>
<feature type="domain" description="HTH luxR-type" evidence="4">
    <location>
        <begin position="153"/>
        <end position="218"/>
    </location>
</feature>
<evidence type="ECO:0000313" key="6">
    <source>
        <dbReference type="EMBL" id="EAS48893.1"/>
    </source>
</evidence>
<evidence type="ECO:0000256" key="2">
    <source>
        <dbReference type="ARBA" id="ARBA00023125"/>
    </source>
</evidence>
<evidence type="ECO:0000313" key="7">
    <source>
        <dbReference type="Proteomes" id="UP000000321"/>
    </source>
</evidence>
<dbReference type="HOGENOM" id="CLU_000445_90_8_5"/>
<gene>
    <name evidence="6" type="ORF">SI859A1_03099</name>
</gene>
<accession>Q1YFT0</accession>
<dbReference type="AlphaFoldDB" id="Q1YFT0"/>
<dbReference type="CDD" id="cd17535">
    <property type="entry name" value="REC_NarL-like"/>
    <property type="match status" value="1"/>
</dbReference>
<dbReference type="PROSITE" id="PS00622">
    <property type="entry name" value="HTH_LUXR_1"/>
    <property type="match status" value="1"/>
</dbReference>
<name>Q1YFT0_AURMS</name>
<dbReference type="InterPro" id="IPR000792">
    <property type="entry name" value="Tscrpt_reg_LuxR_C"/>
</dbReference>
<dbReference type="PANTHER" id="PTHR45566:SF1">
    <property type="entry name" value="HTH-TYPE TRANSCRIPTIONAL REGULATOR YHJB-RELATED"/>
    <property type="match status" value="1"/>
</dbReference>
<dbReference type="Pfam" id="PF00196">
    <property type="entry name" value="GerE"/>
    <property type="match status" value="1"/>
</dbReference>
<dbReference type="GO" id="GO:0003677">
    <property type="term" value="F:DNA binding"/>
    <property type="evidence" value="ECO:0007669"/>
    <property type="project" value="UniProtKB-KW"/>
</dbReference>
<dbReference type="InterPro" id="IPR011006">
    <property type="entry name" value="CheY-like_superfamily"/>
</dbReference>
<dbReference type="PROSITE" id="PS50110">
    <property type="entry name" value="RESPONSE_REGULATORY"/>
    <property type="match status" value="1"/>
</dbReference>
<reference evidence="6 7" key="1">
    <citation type="journal article" date="2008" name="Appl. Environ. Microbiol.">
        <title>Genomic insights into Mn(II) oxidation by the marine alphaproteobacterium Aurantimonas sp. strain SI85-9A1.</title>
        <authorList>
            <person name="Dick G.J."/>
            <person name="Podell S."/>
            <person name="Johnson H.A."/>
            <person name="Rivera-Espinoza Y."/>
            <person name="Bernier-Latmani R."/>
            <person name="McCarthy J.K."/>
            <person name="Torpey J.W."/>
            <person name="Clement B.G."/>
            <person name="Gaasterland T."/>
            <person name="Tebo B.M."/>
        </authorList>
    </citation>
    <scope>NUCLEOTIDE SEQUENCE [LARGE SCALE GENOMIC DNA]</scope>
    <source>
        <strain evidence="6 7">SI85-9A1</strain>
    </source>
</reference>
<evidence type="ECO:0000259" key="5">
    <source>
        <dbReference type="PROSITE" id="PS50110"/>
    </source>
</evidence>
<dbReference type="SMART" id="SM00448">
    <property type="entry name" value="REC"/>
    <property type="match status" value="1"/>
</dbReference>
<feature type="domain" description="Response regulatory" evidence="5">
    <location>
        <begin position="13"/>
        <end position="130"/>
    </location>
</feature>
<dbReference type="InterPro" id="IPR016032">
    <property type="entry name" value="Sig_transdc_resp-reg_C-effctor"/>
</dbReference>
<dbReference type="InterPro" id="IPR058245">
    <property type="entry name" value="NreC/VraR/RcsB-like_REC"/>
</dbReference>
<dbReference type="InterPro" id="IPR051015">
    <property type="entry name" value="EvgA-like"/>
</dbReference>
<dbReference type="PRINTS" id="PR00038">
    <property type="entry name" value="HTHLUXR"/>
</dbReference>
<evidence type="ECO:0000256" key="1">
    <source>
        <dbReference type="ARBA" id="ARBA00022553"/>
    </source>
</evidence>
<keyword evidence="7" id="KW-1185">Reference proteome</keyword>
<dbReference type="BioCyc" id="AURANTIMONAS:SI859A1_03099-MONOMER"/>
<evidence type="ECO:0000259" key="4">
    <source>
        <dbReference type="PROSITE" id="PS50043"/>
    </source>
</evidence>
<keyword evidence="2" id="KW-0238">DNA-binding</keyword>
<dbReference type="SUPFAM" id="SSF52172">
    <property type="entry name" value="CheY-like"/>
    <property type="match status" value="1"/>
</dbReference>
<comment type="caution">
    <text evidence="6">The sequence shown here is derived from an EMBL/GenBank/DDBJ whole genome shotgun (WGS) entry which is preliminary data.</text>
</comment>
<dbReference type="EMBL" id="AAPJ01000006">
    <property type="protein sequence ID" value="EAS48893.1"/>
    <property type="molecule type" value="Genomic_DNA"/>
</dbReference>
<dbReference type="GO" id="GO:0006355">
    <property type="term" value="P:regulation of DNA-templated transcription"/>
    <property type="evidence" value="ECO:0007669"/>
    <property type="project" value="InterPro"/>
</dbReference>
<dbReference type="InterPro" id="IPR001789">
    <property type="entry name" value="Sig_transdc_resp-reg_receiver"/>
</dbReference>
<sequence length="227" mass="24201">MKRQGENRGMRYVFIVADDHPLFRGALREILTSLPDTAEIVEAADFDQAAAALAANPEADLMLLDLNMPGTSGLSGMALLRADHPSVPIAIVSGSEDAPIVARALDLGASGFIPKSSGFAEIREAILALLAGEVFLPPDISLESERDPEVTELIQRIRTLTPQQTRVLTMLGRGLLNKQIAYELGISEATIKAHVSAVLLKLGVDSRTQAVIRLSRLGLDLESGLAG</sequence>